<feature type="domain" description="Ppx/GppA phosphatase N-terminal" evidence="1">
    <location>
        <begin position="16"/>
        <end position="299"/>
    </location>
</feature>
<dbReference type="SUPFAM" id="SSF53067">
    <property type="entry name" value="Actin-like ATPase domain"/>
    <property type="match status" value="2"/>
</dbReference>
<dbReference type="PANTHER" id="PTHR30005:SF0">
    <property type="entry name" value="RETROGRADE REGULATION PROTEIN 2"/>
    <property type="match status" value="1"/>
</dbReference>
<dbReference type="Pfam" id="PF02541">
    <property type="entry name" value="Ppx-GppA"/>
    <property type="match status" value="1"/>
</dbReference>
<dbReference type="Gene3D" id="3.30.420.40">
    <property type="match status" value="1"/>
</dbReference>
<dbReference type="AlphaFoldDB" id="A0A644U296"/>
<gene>
    <name evidence="2" type="primary">ppx_3</name>
    <name evidence="2" type="ORF">SDC9_18297</name>
</gene>
<proteinExistence type="predicted"/>
<dbReference type="EMBL" id="VSSQ01000066">
    <property type="protein sequence ID" value="MPL72512.1"/>
    <property type="molecule type" value="Genomic_DNA"/>
</dbReference>
<dbReference type="EC" id="3.6.1.11" evidence="2"/>
<dbReference type="InterPro" id="IPR043129">
    <property type="entry name" value="ATPase_NBD"/>
</dbReference>
<dbReference type="Gene3D" id="3.30.420.150">
    <property type="entry name" value="Exopolyphosphatase. Domain 2"/>
    <property type="match status" value="1"/>
</dbReference>
<evidence type="ECO:0000259" key="1">
    <source>
        <dbReference type="Pfam" id="PF02541"/>
    </source>
</evidence>
<dbReference type="InterPro" id="IPR003695">
    <property type="entry name" value="Ppx_GppA_N"/>
</dbReference>
<dbReference type="GO" id="GO:0004309">
    <property type="term" value="F:exopolyphosphatase activity"/>
    <property type="evidence" value="ECO:0007669"/>
    <property type="project" value="UniProtKB-EC"/>
</dbReference>
<organism evidence="2">
    <name type="scientific">bioreactor metagenome</name>
    <dbReference type="NCBI Taxonomy" id="1076179"/>
    <lineage>
        <taxon>unclassified sequences</taxon>
        <taxon>metagenomes</taxon>
        <taxon>ecological metagenomes</taxon>
    </lineage>
</organism>
<keyword evidence="2" id="KW-0378">Hydrolase</keyword>
<evidence type="ECO:0000313" key="2">
    <source>
        <dbReference type="EMBL" id="MPL72512.1"/>
    </source>
</evidence>
<accession>A0A644U296</accession>
<name>A0A644U296_9ZZZZ</name>
<protein>
    <submittedName>
        <fullName evidence="2">Exopolyphosphatase</fullName>
        <ecNumber evidence="2">3.6.1.11</ecNumber>
    </submittedName>
</protein>
<reference evidence="2" key="1">
    <citation type="submission" date="2019-08" db="EMBL/GenBank/DDBJ databases">
        <authorList>
            <person name="Kucharzyk K."/>
            <person name="Murdoch R.W."/>
            <person name="Higgins S."/>
            <person name="Loffler F."/>
        </authorList>
    </citation>
    <scope>NUCLEOTIDE SEQUENCE</scope>
</reference>
<sequence length="307" mass="34406">MRLAILDMGTNVFSLLIARVNEEGYEILDVEKIPSKIGEGGITKGVLTEEAFQSAANAMERVEEIIMRIGGVERRLAIATSAVRGAANSSDFVKIAEGRGFSVEIIKGEREAELIYKGVRESMLLYDEVFLIMDIGGGSNEFIIADKNRIFWKESFDMGVVRVRESYTLSEPVTESEALFLENYYRDGMKSLWKALAHFKPTLLIGCSGSFDTLRELIYPEDDFSIPSLTMDSEKMLSLHQTLLRSSREERAAMKGMSPIRVDYIVIGSILVNLVISELNPQEICQSSYSLKEGCMAEIYESLKMKN</sequence>
<dbReference type="PANTHER" id="PTHR30005">
    <property type="entry name" value="EXOPOLYPHOSPHATASE"/>
    <property type="match status" value="1"/>
</dbReference>
<dbReference type="InterPro" id="IPR050273">
    <property type="entry name" value="GppA/Ppx_hydrolase"/>
</dbReference>
<comment type="caution">
    <text evidence="2">The sequence shown here is derived from an EMBL/GenBank/DDBJ whole genome shotgun (WGS) entry which is preliminary data.</text>
</comment>